<dbReference type="AlphaFoldDB" id="C7MUB5"/>
<protein>
    <submittedName>
        <fullName evidence="1">Uncharacterized protein</fullName>
    </submittedName>
</protein>
<keyword evidence="2" id="KW-1185">Reference proteome</keyword>
<name>C7MUB5_SACVD</name>
<dbReference type="EMBL" id="CP001683">
    <property type="protein sequence ID" value="ACU96894.1"/>
    <property type="molecule type" value="Genomic_DNA"/>
</dbReference>
<evidence type="ECO:0000313" key="2">
    <source>
        <dbReference type="Proteomes" id="UP000000841"/>
    </source>
</evidence>
<evidence type="ECO:0000313" key="1">
    <source>
        <dbReference type="EMBL" id="ACU96894.1"/>
    </source>
</evidence>
<organism evidence="1 2">
    <name type="scientific">Saccharomonospora viridis (strain ATCC 15386 / DSM 43017 / JCM 3036 / CCUG 5913 / NBRC 12207 / NCIMB 9602 / P101)</name>
    <name type="common">Thermoactinomyces viridis</name>
    <dbReference type="NCBI Taxonomy" id="471857"/>
    <lineage>
        <taxon>Bacteria</taxon>
        <taxon>Bacillati</taxon>
        <taxon>Actinomycetota</taxon>
        <taxon>Actinomycetes</taxon>
        <taxon>Pseudonocardiales</taxon>
        <taxon>Pseudonocardiaceae</taxon>
        <taxon>Saccharomonospora</taxon>
    </lineage>
</organism>
<proteinExistence type="predicted"/>
<reference evidence="1 2" key="1">
    <citation type="journal article" date="2009" name="Stand. Genomic Sci.">
        <title>Complete genome sequence of Saccharomonospora viridis type strain (P101).</title>
        <authorList>
            <person name="Pati A."/>
            <person name="Sikorski J."/>
            <person name="Nolan M."/>
            <person name="Lapidus A."/>
            <person name="Copeland A."/>
            <person name="Glavina Del Rio T."/>
            <person name="Lucas S."/>
            <person name="Chen F."/>
            <person name="Tice H."/>
            <person name="Pitluck S."/>
            <person name="Cheng J.F."/>
            <person name="Chertkov O."/>
            <person name="Brettin T."/>
            <person name="Han C."/>
            <person name="Detter J.C."/>
            <person name="Kuske C."/>
            <person name="Bruce D."/>
            <person name="Goodwin L."/>
            <person name="Chain P."/>
            <person name="D'haeseleer P."/>
            <person name="Chen A."/>
            <person name="Palaniappan K."/>
            <person name="Ivanova N."/>
            <person name="Mavromatis K."/>
            <person name="Mikhailova N."/>
            <person name="Rohde M."/>
            <person name="Tindall B.J."/>
            <person name="Goker M."/>
            <person name="Bristow J."/>
            <person name="Eisen J.A."/>
            <person name="Markowitz V."/>
            <person name="Hugenholtz P."/>
            <person name="Kyrpides N.C."/>
            <person name="Klenk H.P."/>
        </authorList>
    </citation>
    <scope>NUCLEOTIDE SEQUENCE [LARGE SCALE GENOMIC DNA]</scope>
    <source>
        <strain evidence="2">ATCC 15386 / DSM 43017 / JCM 3036 / NBRC 12207 / P101</strain>
    </source>
</reference>
<gene>
    <name evidence="1" type="ordered locus">Svir_18720</name>
</gene>
<sequence>MVSFGPSGFAAYARLRFVPDPAYEGQQEADADAVNDEAEQLRMVFDVLAEHTRTPRDCYFCLWEGTGDIVRPDSPVPDEDEDAAAYPELRAQPARVPKHAEPPRLPGPLVSVPHRSYYLFHGALSEAGAWSFPEGWPDQPRLDITHIAFAWPADHAWCVANDVDPHWAGIGADAAVIDRLVADPRLDVVPADPTAEQPVYLW</sequence>
<dbReference type="Proteomes" id="UP000000841">
    <property type="component" value="Chromosome"/>
</dbReference>
<dbReference type="KEGG" id="svi:Svir_18720"/>
<dbReference type="HOGENOM" id="CLU_079554_0_0_11"/>
<accession>C7MUB5</accession>
<dbReference type="eggNOG" id="COG3170">
    <property type="taxonomic scope" value="Bacteria"/>
</dbReference>